<evidence type="ECO:0000256" key="1">
    <source>
        <dbReference type="ARBA" id="ARBA00004651"/>
    </source>
</evidence>
<dbReference type="Proteomes" id="UP000182412">
    <property type="component" value="Unassembled WGS sequence"/>
</dbReference>
<name>A0A1H0QIU4_SELRU</name>
<feature type="transmembrane region" description="Helical" evidence="10">
    <location>
        <begin position="155"/>
        <end position="175"/>
    </location>
</feature>
<feature type="transmembrane region" description="Helical" evidence="10">
    <location>
        <begin position="195"/>
        <end position="214"/>
    </location>
</feature>
<keyword evidence="9 10" id="KW-0472">Membrane</keyword>
<protein>
    <submittedName>
        <fullName evidence="12">Alanine or glycine:cation symporter, AGCS family</fullName>
    </submittedName>
</protein>
<keyword evidence="7" id="KW-0732">Signal</keyword>
<proteinExistence type="inferred from homology"/>
<feature type="transmembrane region" description="Helical" evidence="10">
    <location>
        <begin position="317"/>
        <end position="341"/>
    </location>
</feature>
<dbReference type="SMART" id="SM00062">
    <property type="entry name" value="PBPb"/>
    <property type="match status" value="1"/>
</dbReference>
<evidence type="ECO:0000256" key="10">
    <source>
        <dbReference type="RuleBase" id="RU363064"/>
    </source>
</evidence>
<comment type="similarity">
    <text evidence="2 10">Belongs to the alanine or glycine:cation symporter (AGCS) (TC 2.A.25) family.</text>
</comment>
<evidence type="ECO:0000256" key="9">
    <source>
        <dbReference type="ARBA" id="ARBA00023136"/>
    </source>
</evidence>
<dbReference type="AlphaFoldDB" id="A0A1H0QIU4"/>
<evidence type="ECO:0000256" key="8">
    <source>
        <dbReference type="ARBA" id="ARBA00022989"/>
    </source>
</evidence>
<keyword evidence="4 10" id="KW-0813">Transport</keyword>
<keyword evidence="5 10" id="KW-1003">Cell membrane</keyword>
<dbReference type="Gene3D" id="1.20.1740.10">
    <property type="entry name" value="Amino acid/polyamine transporter I"/>
    <property type="match status" value="1"/>
</dbReference>
<evidence type="ECO:0000256" key="6">
    <source>
        <dbReference type="ARBA" id="ARBA00022692"/>
    </source>
</evidence>
<feature type="transmembrane region" description="Helical" evidence="10">
    <location>
        <begin position="65"/>
        <end position="91"/>
    </location>
</feature>
<reference evidence="12 13" key="1">
    <citation type="submission" date="2016-10" db="EMBL/GenBank/DDBJ databases">
        <authorList>
            <person name="de Groot N.N."/>
        </authorList>
    </citation>
    <scope>NUCLEOTIDE SEQUENCE [LARGE SCALE GENOMIC DNA]</scope>
    <source>
        <strain evidence="12 13">S137</strain>
    </source>
</reference>
<dbReference type="Gene3D" id="3.40.190.10">
    <property type="entry name" value="Periplasmic binding protein-like II"/>
    <property type="match status" value="2"/>
</dbReference>
<dbReference type="NCBIfam" id="TIGR00835">
    <property type="entry name" value="agcS"/>
    <property type="match status" value="1"/>
</dbReference>
<organism evidence="12 13">
    <name type="scientific">Selenomonas ruminantium</name>
    <dbReference type="NCBI Taxonomy" id="971"/>
    <lineage>
        <taxon>Bacteria</taxon>
        <taxon>Bacillati</taxon>
        <taxon>Bacillota</taxon>
        <taxon>Negativicutes</taxon>
        <taxon>Selenomonadales</taxon>
        <taxon>Selenomonadaceae</taxon>
        <taxon>Selenomonas</taxon>
    </lineage>
</organism>
<feature type="transmembrane region" description="Helical" evidence="10">
    <location>
        <begin position="484"/>
        <end position="504"/>
    </location>
</feature>
<dbReference type="Pfam" id="PF01235">
    <property type="entry name" value="Na_Ala_symp"/>
    <property type="match status" value="1"/>
</dbReference>
<comment type="caution">
    <text evidence="10">Lacks conserved residue(s) required for the propagation of feature annotation.</text>
</comment>
<dbReference type="PROSITE" id="PS01039">
    <property type="entry name" value="SBP_BACTERIAL_3"/>
    <property type="match status" value="1"/>
</dbReference>
<feature type="transmembrane region" description="Helical" evidence="10">
    <location>
        <begin position="97"/>
        <end position="121"/>
    </location>
</feature>
<feature type="transmembrane region" description="Helical" evidence="10">
    <location>
        <begin position="403"/>
        <end position="419"/>
    </location>
</feature>
<dbReference type="RefSeq" id="WP_256324610.1">
    <property type="nucleotide sequence ID" value="NZ_FNJQ01000008.1"/>
</dbReference>
<evidence type="ECO:0000256" key="7">
    <source>
        <dbReference type="ARBA" id="ARBA00022729"/>
    </source>
</evidence>
<feature type="transmembrane region" description="Helical" evidence="10">
    <location>
        <begin position="361"/>
        <end position="383"/>
    </location>
</feature>
<feature type="transmembrane region" description="Helical" evidence="10">
    <location>
        <begin position="226"/>
        <end position="248"/>
    </location>
</feature>
<evidence type="ECO:0000256" key="3">
    <source>
        <dbReference type="ARBA" id="ARBA00010333"/>
    </source>
</evidence>
<evidence type="ECO:0000313" key="12">
    <source>
        <dbReference type="EMBL" id="SDP17303.1"/>
    </source>
</evidence>
<sequence length="749" mass="81542">MDTIMQINGVINHFVWGAPGLTLLVGTGVYLTLLLGIPQLRYFFPAVAEVFSFREKSEEDKSISSFAAMTTAMAATVGTGNVAGVATALHLGGPGALVWMLISAFFGMSTKFAEVTLAMHFRQRDAHGDWRGGPMYILEHGLGLWGGAWKHIGKLLAVLFALFVSVGSLGIGAAVQANSAAEVLFMGWNIDPINSGVIMAVAVGMVIIGGIVSLSRVTVIVVPFMIVFYLVSTSIILVGHAGQIPAVIAETFRMAFTPDTSVIAGGVAGWVVMQAVQRGIARGVFSNEAGMGSAPMAYATAESIHPVQTGFYGIFEVFLDTFVICTVTGLAILVTGAMTYYPDLTGGQLALQSFEMALGQAGKYILSIGVMLFAVTTILGWYWYAETASTYLLGVRFKPVMKLLFIVMIILGASGAQLFDASGNEYLNNVWDISDTLNGLMAVPNLIGLLLLSLMLKRIVKDYDALNEGVRPERNPRSQELRKLLLVSVCAVLLPIAIITYGGGSQNVVHEKDVSLQKVLDSGRLVFGFDDNFPPMSYPDENGEMVGFDIDLGREICSRLGVEYVARPIAWKDRDDELYGRNIDCVCGMSVFHKVIPDMCLSETYVKDNLVFVVRGDSSIMWMRDIKGKVIGVQEGSTTLYALKEADIYKDSKVVLLADNMVVLQKLKEGKLDAGLVDSLAAFYFIRSSSERYFILQEILGEEDLALGFRRDDKELRDRVQNIISEMRADGTLGKISQKWFGSDIMLVR</sequence>
<comment type="subcellular location">
    <subcellularLocation>
        <location evidence="1 10">Cell membrane</location>
        <topology evidence="1 10">Multi-pass membrane protein</topology>
    </subcellularLocation>
</comment>
<feature type="transmembrane region" description="Helical" evidence="10">
    <location>
        <begin position="254"/>
        <end position="273"/>
    </location>
</feature>
<keyword evidence="6 10" id="KW-0812">Transmembrane</keyword>
<dbReference type="SUPFAM" id="SSF53850">
    <property type="entry name" value="Periplasmic binding protein-like II"/>
    <property type="match status" value="1"/>
</dbReference>
<gene>
    <name evidence="12" type="ORF">SAMN05216366_10835</name>
</gene>
<evidence type="ECO:0000256" key="2">
    <source>
        <dbReference type="ARBA" id="ARBA00009261"/>
    </source>
</evidence>
<feature type="domain" description="Solute-binding protein family 3/N-terminal" evidence="11">
    <location>
        <begin position="524"/>
        <end position="744"/>
    </location>
</feature>
<dbReference type="PANTHER" id="PTHR30330">
    <property type="entry name" value="AGSS FAMILY TRANSPORTER, SODIUM-ALANINE"/>
    <property type="match status" value="1"/>
</dbReference>
<evidence type="ECO:0000256" key="5">
    <source>
        <dbReference type="ARBA" id="ARBA00022475"/>
    </source>
</evidence>
<dbReference type="Pfam" id="PF00497">
    <property type="entry name" value="SBP_bac_3"/>
    <property type="match status" value="1"/>
</dbReference>
<evidence type="ECO:0000259" key="11">
    <source>
        <dbReference type="SMART" id="SM00062"/>
    </source>
</evidence>
<accession>A0A1H0QIU4</accession>
<keyword evidence="8 10" id="KW-1133">Transmembrane helix</keyword>
<dbReference type="GO" id="GO:0005283">
    <property type="term" value="F:amino acid:sodium symporter activity"/>
    <property type="evidence" value="ECO:0007669"/>
    <property type="project" value="InterPro"/>
</dbReference>
<feature type="transmembrane region" description="Helical" evidence="10">
    <location>
        <begin position="439"/>
        <end position="456"/>
    </location>
</feature>
<evidence type="ECO:0000313" key="13">
    <source>
        <dbReference type="Proteomes" id="UP000182412"/>
    </source>
</evidence>
<keyword evidence="10" id="KW-0769">Symport</keyword>
<evidence type="ECO:0000256" key="4">
    <source>
        <dbReference type="ARBA" id="ARBA00022448"/>
    </source>
</evidence>
<dbReference type="PANTHER" id="PTHR30330:SF3">
    <property type="entry name" value="TRANSCRIPTIONAL REGULATOR, LRP FAMILY"/>
    <property type="match status" value="1"/>
</dbReference>
<dbReference type="InterPro" id="IPR018313">
    <property type="entry name" value="SBP_3_CS"/>
</dbReference>
<dbReference type="InterPro" id="IPR001638">
    <property type="entry name" value="Solute-binding_3/MltF_N"/>
</dbReference>
<dbReference type="PRINTS" id="PR00175">
    <property type="entry name" value="NAALASMPORT"/>
</dbReference>
<dbReference type="EMBL" id="FNJQ01000008">
    <property type="protein sequence ID" value="SDP17303.1"/>
    <property type="molecule type" value="Genomic_DNA"/>
</dbReference>
<feature type="transmembrane region" description="Helical" evidence="10">
    <location>
        <begin position="20"/>
        <end position="44"/>
    </location>
</feature>
<dbReference type="GO" id="GO:0005886">
    <property type="term" value="C:plasma membrane"/>
    <property type="evidence" value="ECO:0007669"/>
    <property type="project" value="UniProtKB-SubCell"/>
</dbReference>
<dbReference type="InterPro" id="IPR001463">
    <property type="entry name" value="Na/Ala_symport"/>
</dbReference>
<comment type="similarity">
    <text evidence="3">Belongs to the bacterial solute-binding protein 3 family.</text>
</comment>